<dbReference type="EMBL" id="JAUTXU010000295">
    <property type="protein sequence ID" value="KAK3686930.1"/>
    <property type="molecule type" value="Genomic_DNA"/>
</dbReference>
<evidence type="ECO:0000313" key="2">
    <source>
        <dbReference type="Proteomes" id="UP001281147"/>
    </source>
</evidence>
<organism evidence="1 2">
    <name type="scientific">Vermiconidia calcicola</name>
    <dbReference type="NCBI Taxonomy" id="1690605"/>
    <lineage>
        <taxon>Eukaryota</taxon>
        <taxon>Fungi</taxon>
        <taxon>Dikarya</taxon>
        <taxon>Ascomycota</taxon>
        <taxon>Pezizomycotina</taxon>
        <taxon>Dothideomycetes</taxon>
        <taxon>Dothideomycetidae</taxon>
        <taxon>Mycosphaerellales</taxon>
        <taxon>Extremaceae</taxon>
        <taxon>Vermiconidia</taxon>
    </lineage>
</organism>
<comment type="caution">
    <text evidence="1">The sequence shown here is derived from an EMBL/GenBank/DDBJ whole genome shotgun (WGS) entry which is preliminary data.</text>
</comment>
<keyword evidence="2" id="KW-1185">Reference proteome</keyword>
<protein>
    <submittedName>
        <fullName evidence="1">Uncharacterized protein</fullName>
    </submittedName>
</protein>
<gene>
    <name evidence="1" type="ORF">LTR37_019328</name>
</gene>
<accession>A0ACC3MGD2</accession>
<proteinExistence type="predicted"/>
<evidence type="ECO:0000313" key="1">
    <source>
        <dbReference type="EMBL" id="KAK3686930.1"/>
    </source>
</evidence>
<name>A0ACC3MGD2_9PEZI</name>
<reference evidence="1" key="1">
    <citation type="submission" date="2023-07" db="EMBL/GenBank/DDBJ databases">
        <title>Black Yeasts Isolated from many extreme environments.</title>
        <authorList>
            <person name="Coleine C."/>
            <person name="Stajich J.E."/>
            <person name="Selbmann L."/>
        </authorList>
    </citation>
    <scope>NUCLEOTIDE SEQUENCE</scope>
    <source>
        <strain evidence="1">CCFEE 5714</strain>
    </source>
</reference>
<dbReference type="Proteomes" id="UP001281147">
    <property type="component" value="Unassembled WGS sequence"/>
</dbReference>
<sequence>MKAIKVISNGKAEIQEVSLPELRNGCVLVKVSCVAVNPIDWVNLDFQAIPGSTLGCDFSGTIAEIGPNVNKAFDKGERVCGWAVGNNKAQKDEGGFAEYCVANADLLMRVPESMSDEEAASPPAGVATAGMGLFQKHEMVFPDQAEGGKGEPVLIYGGTSATATLAIQYAKLAGYEVITTCSARSFDHVEALGASAAFDYNDPECAAKIQDYTADKLTKIFDCISKDNSPRICADAISSKGGTISCTLPYPEDIGRKDVEVKMIFTLGIGGKDSGYGDQIIPGNPDDFEFGKRMYAVAERLFREGKVSVHPPKVSSDGLEGVRGGLEAVKNGKASGVKLVYKL</sequence>